<evidence type="ECO:0000313" key="1">
    <source>
        <dbReference type="EMBL" id="KZV22277.1"/>
    </source>
</evidence>
<dbReference type="AlphaFoldDB" id="A0A2Z7ASB5"/>
<name>A0A2Z7ASB5_9LAMI</name>
<evidence type="ECO:0000313" key="2">
    <source>
        <dbReference type="Proteomes" id="UP000250235"/>
    </source>
</evidence>
<dbReference type="Proteomes" id="UP000250235">
    <property type="component" value="Unassembled WGS sequence"/>
</dbReference>
<keyword evidence="2" id="KW-1185">Reference proteome</keyword>
<protein>
    <submittedName>
        <fullName evidence="1">Uncharacterized protein</fullName>
    </submittedName>
</protein>
<dbReference type="EMBL" id="KV014406">
    <property type="protein sequence ID" value="KZV22277.1"/>
    <property type="molecule type" value="Genomic_DNA"/>
</dbReference>
<reference evidence="1 2" key="1">
    <citation type="journal article" date="2015" name="Proc. Natl. Acad. Sci. U.S.A.">
        <title>The resurrection genome of Boea hygrometrica: A blueprint for survival of dehydration.</title>
        <authorList>
            <person name="Xiao L."/>
            <person name="Yang G."/>
            <person name="Zhang L."/>
            <person name="Yang X."/>
            <person name="Zhao S."/>
            <person name="Ji Z."/>
            <person name="Zhou Q."/>
            <person name="Hu M."/>
            <person name="Wang Y."/>
            <person name="Chen M."/>
            <person name="Xu Y."/>
            <person name="Jin H."/>
            <person name="Xiao X."/>
            <person name="Hu G."/>
            <person name="Bao F."/>
            <person name="Hu Y."/>
            <person name="Wan P."/>
            <person name="Li L."/>
            <person name="Deng X."/>
            <person name="Kuang T."/>
            <person name="Xiang C."/>
            <person name="Zhu J.K."/>
            <person name="Oliver M.J."/>
            <person name="He Y."/>
        </authorList>
    </citation>
    <scope>NUCLEOTIDE SEQUENCE [LARGE SCALE GENOMIC DNA]</scope>
    <source>
        <strain evidence="2">cv. XS01</strain>
    </source>
</reference>
<proteinExistence type="predicted"/>
<organism evidence="1 2">
    <name type="scientific">Dorcoceras hygrometricum</name>
    <dbReference type="NCBI Taxonomy" id="472368"/>
    <lineage>
        <taxon>Eukaryota</taxon>
        <taxon>Viridiplantae</taxon>
        <taxon>Streptophyta</taxon>
        <taxon>Embryophyta</taxon>
        <taxon>Tracheophyta</taxon>
        <taxon>Spermatophyta</taxon>
        <taxon>Magnoliopsida</taxon>
        <taxon>eudicotyledons</taxon>
        <taxon>Gunneridae</taxon>
        <taxon>Pentapetalae</taxon>
        <taxon>asterids</taxon>
        <taxon>lamiids</taxon>
        <taxon>Lamiales</taxon>
        <taxon>Gesneriaceae</taxon>
        <taxon>Didymocarpoideae</taxon>
        <taxon>Trichosporeae</taxon>
        <taxon>Loxocarpinae</taxon>
        <taxon>Dorcoceras</taxon>
    </lineage>
</organism>
<gene>
    <name evidence="1" type="ORF">F511_28825</name>
</gene>
<sequence length="119" mass="13127">MRRFLYLRPSSHLRMILPHKWCTISRGLGQEALDQEVKIGQVQSLQSSKLTKAASAEIKELKSNKVCNAFNAKGHKELTDDVTRLDGMKENGNTTDFHFGKLQATGKGKGAAALTEGKN</sequence>
<accession>A0A2Z7ASB5</accession>